<dbReference type="PANTHER" id="PTHR30041">
    <property type="entry name" value="ARSENATE REDUCTASE"/>
    <property type="match status" value="1"/>
</dbReference>
<dbReference type="Gene3D" id="3.40.30.10">
    <property type="entry name" value="Glutaredoxin"/>
    <property type="match status" value="1"/>
</dbReference>
<sequence>MMTVFGIKNCDTVKKATAWLEQNNIAYTFRDVRQHPVDVDTVLAWLQQVPAEKLVNKRSTTWRQLTDEQRQLNSNDAAAQLIVDNPTLFKRPLVEDNQGIHVGFKEADWQTRYQ</sequence>
<dbReference type="AlphaFoldDB" id="A0A4R6PK75"/>
<organism evidence="3 4">
    <name type="scientific">Idiomarina aquatica</name>
    <dbReference type="NCBI Taxonomy" id="1327752"/>
    <lineage>
        <taxon>Bacteria</taxon>
        <taxon>Pseudomonadati</taxon>
        <taxon>Pseudomonadota</taxon>
        <taxon>Gammaproteobacteria</taxon>
        <taxon>Alteromonadales</taxon>
        <taxon>Idiomarinaceae</taxon>
        <taxon>Idiomarina</taxon>
    </lineage>
</organism>
<evidence type="ECO:0000313" key="3">
    <source>
        <dbReference type="EMBL" id="TDP38196.1"/>
    </source>
</evidence>
<dbReference type="RefSeq" id="WP_133539245.1">
    <property type="nucleotide sequence ID" value="NZ_SNXI01000005.1"/>
</dbReference>
<dbReference type="PROSITE" id="PS51353">
    <property type="entry name" value="ARSC"/>
    <property type="match status" value="1"/>
</dbReference>
<evidence type="ECO:0000256" key="2">
    <source>
        <dbReference type="PROSITE-ProRule" id="PRU01282"/>
    </source>
</evidence>
<dbReference type="SUPFAM" id="SSF52833">
    <property type="entry name" value="Thioredoxin-like"/>
    <property type="match status" value="1"/>
</dbReference>
<dbReference type="Proteomes" id="UP000295531">
    <property type="component" value="Unassembled WGS sequence"/>
</dbReference>
<dbReference type="OrthoDB" id="9803749at2"/>
<gene>
    <name evidence="3" type="ORF">DEU29_10548</name>
</gene>
<keyword evidence="4" id="KW-1185">Reference proteome</keyword>
<dbReference type="Pfam" id="PF03960">
    <property type="entry name" value="ArsC"/>
    <property type="match status" value="1"/>
</dbReference>
<reference evidence="3 4" key="1">
    <citation type="submission" date="2019-03" db="EMBL/GenBank/DDBJ databases">
        <title>Freshwater and sediment microbial communities from various areas in North America, analyzing microbe dynamics in response to fracking.</title>
        <authorList>
            <person name="Lamendella R."/>
        </authorList>
    </citation>
    <scope>NUCLEOTIDE SEQUENCE [LARGE SCALE GENOMIC DNA]</scope>
    <source>
        <strain evidence="3 4">18_TX</strain>
    </source>
</reference>
<accession>A0A4R6PK75</accession>
<dbReference type="CDD" id="cd03035">
    <property type="entry name" value="ArsC_Yffb"/>
    <property type="match status" value="1"/>
</dbReference>
<dbReference type="InterPro" id="IPR006660">
    <property type="entry name" value="Arsenate_reductase-like"/>
</dbReference>
<proteinExistence type="inferred from homology"/>
<comment type="similarity">
    <text evidence="1 2">Belongs to the ArsC family.</text>
</comment>
<dbReference type="EMBL" id="SNXI01000005">
    <property type="protein sequence ID" value="TDP38196.1"/>
    <property type="molecule type" value="Genomic_DNA"/>
</dbReference>
<evidence type="ECO:0000313" key="4">
    <source>
        <dbReference type="Proteomes" id="UP000295531"/>
    </source>
</evidence>
<dbReference type="NCBIfam" id="TIGR01617">
    <property type="entry name" value="arsC_related"/>
    <property type="match status" value="1"/>
</dbReference>
<evidence type="ECO:0000256" key="1">
    <source>
        <dbReference type="ARBA" id="ARBA00007198"/>
    </source>
</evidence>
<dbReference type="InterPro" id="IPR036249">
    <property type="entry name" value="Thioredoxin-like_sf"/>
</dbReference>
<dbReference type="PANTHER" id="PTHR30041:SF8">
    <property type="entry name" value="PROTEIN YFFB"/>
    <property type="match status" value="1"/>
</dbReference>
<protein>
    <submittedName>
        <fullName evidence="3">Spx/MgsR family transcriptional regulator</fullName>
    </submittedName>
</protein>
<name>A0A4R6PK75_9GAMM</name>
<comment type="caution">
    <text evidence="3">The sequence shown here is derived from an EMBL/GenBank/DDBJ whole genome shotgun (WGS) entry which is preliminary data.</text>
</comment>
<dbReference type="InterPro" id="IPR006504">
    <property type="entry name" value="Tscrpt_reg_Spx/MgsR"/>
</dbReference>